<evidence type="ECO:0000313" key="5">
    <source>
        <dbReference type="Proteomes" id="UP001497457"/>
    </source>
</evidence>
<name>A0ABC9DAF6_9POAL</name>
<evidence type="ECO:0000313" key="4">
    <source>
        <dbReference type="EMBL" id="CAL5035467.1"/>
    </source>
</evidence>
<organism evidence="4 5">
    <name type="scientific">Urochloa decumbens</name>
    <dbReference type="NCBI Taxonomy" id="240449"/>
    <lineage>
        <taxon>Eukaryota</taxon>
        <taxon>Viridiplantae</taxon>
        <taxon>Streptophyta</taxon>
        <taxon>Embryophyta</taxon>
        <taxon>Tracheophyta</taxon>
        <taxon>Spermatophyta</taxon>
        <taxon>Magnoliopsida</taxon>
        <taxon>Liliopsida</taxon>
        <taxon>Poales</taxon>
        <taxon>Poaceae</taxon>
        <taxon>PACMAD clade</taxon>
        <taxon>Panicoideae</taxon>
        <taxon>Panicodae</taxon>
        <taxon>Paniceae</taxon>
        <taxon>Melinidinae</taxon>
        <taxon>Urochloa</taxon>
    </lineage>
</organism>
<reference evidence="4 5" key="2">
    <citation type="submission" date="2024-10" db="EMBL/GenBank/DDBJ databases">
        <authorList>
            <person name="Ryan C."/>
        </authorList>
    </citation>
    <scope>NUCLEOTIDE SEQUENCE [LARGE SCALE GENOMIC DNA]</scope>
</reference>
<feature type="signal peptide" evidence="2">
    <location>
        <begin position="1"/>
        <end position="19"/>
    </location>
</feature>
<dbReference type="EMBL" id="OZ075142">
    <property type="protein sequence ID" value="CAL5035467.1"/>
    <property type="molecule type" value="Genomic_DNA"/>
</dbReference>
<accession>A0ABC9DAF6</accession>
<feature type="compositionally biased region" description="Polar residues" evidence="1">
    <location>
        <begin position="36"/>
        <end position="49"/>
    </location>
</feature>
<keyword evidence="2" id="KW-0732">Signal</keyword>
<gene>
    <name evidence="3" type="ORF">URODEC1_LOCUS82681</name>
    <name evidence="4" type="ORF">URODEC1_LOCUS83505</name>
</gene>
<dbReference type="Proteomes" id="UP001497457">
    <property type="component" value="Chromosome 31b"/>
</dbReference>
<dbReference type="Proteomes" id="UP001497457">
    <property type="component" value="Chromosome 32b"/>
</dbReference>
<protein>
    <submittedName>
        <fullName evidence="4">Uncharacterized protein</fullName>
    </submittedName>
</protein>
<proteinExistence type="predicted"/>
<dbReference type="AlphaFoldDB" id="A0ABC9DAF6"/>
<evidence type="ECO:0000256" key="2">
    <source>
        <dbReference type="SAM" id="SignalP"/>
    </source>
</evidence>
<sequence length="95" mass="10226">MKSTTVTLVFWMAMLCTTAYFDHASSHGTEAEETTLLPNASNDGTSSAGGMTLGRKLMAGSTVVDSAISVSTTDSNHWMSVDQYRDLMNHISRCS</sequence>
<keyword evidence="5" id="KW-1185">Reference proteome</keyword>
<feature type="region of interest" description="Disordered" evidence="1">
    <location>
        <begin position="32"/>
        <end position="53"/>
    </location>
</feature>
<feature type="chain" id="PRO_5044721783" evidence="2">
    <location>
        <begin position="20"/>
        <end position="95"/>
    </location>
</feature>
<dbReference type="EMBL" id="OZ075141">
    <property type="protein sequence ID" value="CAL5033462.1"/>
    <property type="molecule type" value="Genomic_DNA"/>
</dbReference>
<evidence type="ECO:0000256" key="1">
    <source>
        <dbReference type="SAM" id="MobiDB-lite"/>
    </source>
</evidence>
<evidence type="ECO:0000313" key="3">
    <source>
        <dbReference type="EMBL" id="CAL5033462.1"/>
    </source>
</evidence>
<reference evidence="5" key="1">
    <citation type="submission" date="2024-06" db="EMBL/GenBank/DDBJ databases">
        <authorList>
            <person name="Ryan C."/>
        </authorList>
    </citation>
    <scope>NUCLEOTIDE SEQUENCE [LARGE SCALE GENOMIC DNA]</scope>
</reference>